<organism evidence="2 3">
    <name type="scientific">Candidatus Nealsonbacteria bacterium CG23_combo_of_CG06-09_8_20_14_all_36_12</name>
    <dbReference type="NCBI Taxonomy" id="1974718"/>
    <lineage>
        <taxon>Bacteria</taxon>
        <taxon>Candidatus Nealsoniibacteriota</taxon>
    </lineage>
</organism>
<comment type="caution">
    <text evidence="2">The sequence shown here is derived from an EMBL/GenBank/DDBJ whole genome shotgun (WGS) entry which is preliminary data.</text>
</comment>
<evidence type="ECO:0000313" key="2">
    <source>
        <dbReference type="EMBL" id="PIP25140.1"/>
    </source>
</evidence>
<dbReference type="EMBL" id="PCRS01000006">
    <property type="protein sequence ID" value="PIP25140.1"/>
    <property type="molecule type" value="Genomic_DNA"/>
</dbReference>
<name>A0A2G9Z0Y0_9BACT</name>
<keyword evidence="1" id="KW-0812">Transmembrane</keyword>
<proteinExistence type="predicted"/>
<protein>
    <submittedName>
        <fullName evidence="2">Uncharacterized protein</fullName>
    </submittedName>
</protein>
<dbReference type="Proteomes" id="UP000228681">
    <property type="component" value="Unassembled WGS sequence"/>
</dbReference>
<reference evidence="2 3" key="1">
    <citation type="submission" date="2017-09" db="EMBL/GenBank/DDBJ databases">
        <title>Depth-based differentiation of microbial function through sediment-hosted aquifers and enrichment of novel symbionts in the deep terrestrial subsurface.</title>
        <authorList>
            <person name="Probst A.J."/>
            <person name="Ladd B."/>
            <person name="Jarett J.K."/>
            <person name="Geller-Mcgrath D.E."/>
            <person name="Sieber C.M."/>
            <person name="Emerson J.B."/>
            <person name="Anantharaman K."/>
            <person name="Thomas B.C."/>
            <person name="Malmstrom R."/>
            <person name="Stieglmeier M."/>
            <person name="Klingl A."/>
            <person name="Woyke T."/>
            <person name="Ryan C.M."/>
            <person name="Banfield J.F."/>
        </authorList>
    </citation>
    <scope>NUCLEOTIDE SEQUENCE [LARGE SCALE GENOMIC DNA]</scope>
    <source>
        <strain evidence="2">CG23_combo_of_CG06-09_8_20_14_all_36_12</strain>
    </source>
</reference>
<gene>
    <name evidence="2" type="ORF">COX34_00430</name>
</gene>
<evidence type="ECO:0000256" key="1">
    <source>
        <dbReference type="SAM" id="Phobius"/>
    </source>
</evidence>
<dbReference type="AlphaFoldDB" id="A0A2G9Z0Y0"/>
<feature type="transmembrane region" description="Helical" evidence="1">
    <location>
        <begin position="76"/>
        <end position="97"/>
    </location>
</feature>
<accession>A0A2G9Z0Y0</accession>
<sequence length="103" mass="10900">MEKSSLTKNEGFFSNRPIWIGLALGTLAELGVILLSSYHDPAYLIKLADATFHNLTAPPGVSYSAGFCYASLPLEILIRGIGGISLPIIGAIIGLVVGKKKNN</sequence>
<keyword evidence="1" id="KW-0472">Membrane</keyword>
<feature type="transmembrane region" description="Helical" evidence="1">
    <location>
        <begin position="18"/>
        <end position="38"/>
    </location>
</feature>
<evidence type="ECO:0000313" key="3">
    <source>
        <dbReference type="Proteomes" id="UP000228681"/>
    </source>
</evidence>
<keyword evidence="1" id="KW-1133">Transmembrane helix</keyword>